<reference evidence="5 6" key="1">
    <citation type="submission" date="2023-01" db="EMBL/GenBank/DDBJ databases">
        <title>Analysis of 21 Apiospora genomes using comparative genomics revels a genus with tremendous synthesis potential of carbohydrate active enzymes and secondary metabolites.</title>
        <authorList>
            <person name="Sorensen T."/>
        </authorList>
    </citation>
    <scope>NUCLEOTIDE SEQUENCE [LARGE SCALE GENOMIC DNA]</scope>
    <source>
        <strain evidence="5 6">CBS 24483</strain>
    </source>
</reference>
<evidence type="ECO:0000259" key="4">
    <source>
        <dbReference type="Pfam" id="PF20789"/>
    </source>
</evidence>
<dbReference type="InterPro" id="IPR042171">
    <property type="entry name" value="Acyl-CoA_hotdog"/>
</dbReference>
<keyword evidence="6" id="KW-1185">Reference proteome</keyword>
<dbReference type="Pfam" id="PF13622">
    <property type="entry name" value="4HBT_3"/>
    <property type="match status" value="1"/>
</dbReference>
<evidence type="ECO:0000313" key="6">
    <source>
        <dbReference type="Proteomes" id="UP001391051"/>
    </source>
</evidence>
<dbReference type="InterPro" id="IPR049450">
    <property type="entry name" value="ACOT8-like_C"/>
</dbReference>
<dbReference type="PANTHER" id="PTHR11066:SF34">
    <property type="entry name" value="ACYL-COENZYME A THIOESTERASE 8"/>
    <property type="match status" value="1"/>
</dbReference>
<name>A0ABR1QZ79_9PEZI</name>
<accession>A0ABR1QZ79</accession>
<feature type="domain" description="Acyl-CoA thioesterase-like N-terminal HotDog" evidence="3">
    <location>
        <begin position="42"/>
        <end position="116"/>
    </location>
</feature>
<dbReference type="EMBL" id="JAQQWE010000001">
    <property type="protein sequence ID" value="KAK7968021.1"/>
    <property type="molecule type" value="Genomic_DNA"/>
</dbReference>
<evidence type="ECO:0000259" key="3">
    <source>
        <dbReference type="Pfam" id="PF13622"/>
    </source>
</evidence>
<dbReference type="GeneID" id="92071582"/>
<feature type="domain" description="Acyl-CoA thioesterase-like C-terminal" evidence="4">
    <location>
        <begin position="173"/>
        <end position="307"/>
    </location>
</feature>
<comment type="similarity">
    <text evidence="1">Belongs to the C/M/P thioester hydrolase family.</text>
</comment>
<gene>
    <name evidence="5" type="ORF">PG986_002298</name>
</gene>
<dbReference type="Gene3D" id="2.40.160.210">
    <property type="entry name" value="Acyl-CoA thioesterase, double hotdog domain"/>
    <property type="match status" value="1"/>
</dbReference>
<dbReference type="InterPro" id="IPR003703">
    <property type="entry name" value="Acyl_CoA_thio"/>
</dbReference>
<dbReference type="PANTHER" id="PTHR11066">
    <property type="entry name" value="ACYL-COA THIOESTERASE"/>
    <property type="match status" value="1"/>
</dbReference>
<dbReference type="InterPro" id="IPR029069">
    <property type="entry name" value="HotDog_dom_sf"/>
</dbReference>
<evidence type="ECO:0000256" key="1">
    <source>
        <dbReference type="ARBA" id="ARBA00006538"/>
    </source>
</evidence>
<organism evidence="5 6">
    <name type="scientific">Apiospora aurea</name>
    <dbReference type="NCBI Taxonomy" id="335848"/>
    <lineage>
        <taxon>Eukaryota</taxon>
        <taxon>Fungi</taxon>
        <taxon>Dikarya</taxon>
        <taxon>Ascomycota</taxon>
        <taxon>Pezizomycotina</taxon>
        <taxon>Sordariomycetes</taxon>
        <taxon>Xylariomycetidae</taxon>
        <taxon>Amphisphaeriales</taxon>
        <taxon>Apiosporaceae</taxon>
        <taxon>Apiospora</taxon>
    </lineage>
</organism>
<dbReference type="CDD" id="cd03445">
    <property type="entry name" value="Thioesterase_II_repeat2"/>
    <property type="match status" value="1"/>
</dbReference>
<dbReference type="CDD" id="cd03444">
    <property type="entry name" value="Thioesterase_II_repeat1"/>
    <property type="match status" value="1"/>
</dbReference>
<sequence>MAQTPAYIESVVAVTPAPDLGRDVYTNANPLDVQAGARSLRGSILVSQSISAASATVPASSHHVTSSQSSFLHPTAARGKLVYRVERTADGRRYATRTVRAEQGGTLVYLATLSFQNYGGGDSSSSGNNVLTYGLPMPDLGGSGPDDVDKDAMQAMQSGMVARGGSITQIRADDSSLDWRPLGLEMAEDPSQFRLRGFVRSPHPLSAAAGPAGAHLAAFGFASDEMSVGPALAASPRPTARGFQNVALLASLTHNVSFHEPGAPIDDWVVLERDTTWGAHGWVLTSQRMWDLKSGRLVMTVSQEALILLKPKKAKM</sequence>
<dbReference type="Pfam" id="PF20789">
    <property type="entry name" value="4HBT_3C"/>
    <property type="match status" value="1"/>
</dbReference>
<dbReference type="Proteomes" id="UP001391051">
    <property type="component" value="Unassembled WGS sequence"/>
</dbReference>
<dbReference type="RefSeq" id="XP_066707413.1">
    <property type="nucleotide sequence ID" value="XM_066838520.1"/>
</dbReference>
<dbReference type="InterPro" id="IPR049449">
    <property type="entry name" value="TesB_ACOT8-like_N"/>
</dbReference>
<evidence type="ECO:0000256" key="2">
    <source>
        <dbReference type="ARBA" id="ARBA00022801"/>
    </source>
</evidence>
<protein>
    <submittedName>
        <fullName evidence="5">Uncharacterized protein</fullName>
    </submittedName>
</protein>
<dbReference type="SUPFAM" id="SSF54637">
    <property type="entry name" value="Thioesterase/thiol ester dehydrase-isomerase"/>
    <property type="match status" value="2"/>
</dbReference>
<evidence type="ECO:0000313" key="5">
    <source>
        <dbReference type="EMBL" id="KAK7968021.1"/>
    </source>
</evidence>
<comment type="caution">
    <text evidence="5">The sequence shown here is derived from an EMBL/GenBank/DDBJ whole genome shotgun (WGS) entry which is preliminary data.</text>
</comment>
<proteinExistence type="inferred from homology"/>
<keyword evidence="2" id="KW-0378">Hydrolase</keyword>